<dbReference type="SUPFAM" id="SSF57196">
    <property type="entry name" value="EGF/Laminin"/>
    <property type="match status" value="2"/>
</dbReference>
<dbReference type="eggNOG" id="KOG3544">
    <property type="taxonomic scope" value="Eukaryota"/>
</dbReference>
<dbReference type="Gene3D" id="3.30.1380.10">
    <property type="match status" value="1"/>
</dbReference>
<dbReference type="SMART" id="SM00112">
    <property type="entry name" value="CA"/>
    <property type="match status" value="2"/>
</dbReference>
<accession>A9V9N1</accession>
<keyword evidence="3" id="KW-0472">Membrane</keyword>
<dbReference type="Pfam" id="PF00092">
    <property type="entry name" value="VWA"/>
    <property type="match status" value="1"/>
</dbReference>
<dbReference type="CDD" id="cd00054">
    <property type="entry name" value="EGF_CA"/>
    <property type="match status" value="4"/>
</dbReference>
<evidence type="ECO:0000256" key="3">
    <source>
        <dbReference type="SAM" id="Phobius"/>
    </source>
</evidence>
<dbReference type="SUPFAM" id="SSF49313">
    <property type="entry name" value="Cadherin-like"/>
    <property type="match status" value="2"/>
</dbReference>
<feature type="compositionally biased region" description="Low complexity" evidence="2">
    <location>
        <begin position="1767"/>
        <end position="1778"/>
    </location>
</feature>
<dbReference type="Proteomes" id="UP000001357">
    <property type="component" value="Unassembled WGS sequence"/>
</dbReference>
<dbReference type="SMART" id="SM00181">
    <property type="entry name" value="EGF"/>
    <property type="match status" value="8"/>
</dbReference>
<keyword evidence="1" id="KW-0245">EGF-like domain</keyword>
<feature type="compositionally biased region" description="Basic and acidic residues" evidence="2">
    <location>
        <begin position="2005"/>
        <end position="2014"/>
    </location>
</feature>
<dbReference type="RefSeq" id="XP_001749413.1">
    <property type="nucleotide sequence ID" value="XM_001749361.1"/>
</dbReference>
<feature type="domain" description="VWFA" evidence="6">
    <location>
        <begin position="243"/>
        <end position="522"/>
    </location>
</feature>
<feature type="compositionally biased region" description="Polar residues" evidence="2">
    <location>
        <begin position="1650"/>
        <end position="1663"/>
    </location>
</feature>
<feature type="domain" description="EGF-like" evidence="5">
    <location>
        <begin position="1435"/>
        <end position="1472"/>
    </location>
</feature>
<keyword evidence="9" id="KW-1185">Reference proteome</keyword>
<dbReference type="GO" id="GO:0005509">
    <property type="term" value="F:calcium ion binding"/>
    <property type="evidence" value="ECO:0007669"/>
    <property type="project" value="InterPro"/>
</dbReference>
<comment type="caution">
    <text evidence="1">Lacks conserved residue(s) required for the propagation of feature annotation.</text>
</comment>
<dbReference type="OMA" id="GCICEVE"/>
<feature type="disulfide bond" evidence="1">
    <location>
        <begin position="1294"/>
        <end position="1303"/>
    </location>
</feature>
<dbReference type="PANTHER" id="PTHR24033:SF151">
    <property type="entry name" value="NOTCH 2"/>
    <property type="match status" value="1"/>
</dbReference>
<dbReference type="CDD" id="cd11304">
    <property type="entry name" value="Cadherin_repeat"/>
    <property type="match status" value="2"/>
</dbReference>
<feature type="compositionally biased region" description="Polar residues" evidence="2">
    <location>
        <begin position="1684"/>
        <end position="1696"/>
    </location>
</feature>
<feature type="domain" description="Cadherin" evidence="7">
    <location>
        <begin position="753"/>
        <end position="865"/>
    </location>
</feature>
<dbReference type="InterPro" id="IPR009045">
    <property type="entry name" value="Zn_M74/Hedgehog-like"/>
</dbReference>
<dbReference type="CDD" id="cd01450">
    <property type="entry name" value="vWFA_subfamily_ECM"/>
    <property type="match status" value="1"/>
</dbReference>
<name>A9V9N1_MONBE</name>
<dbReference type="InterPro" id="IPR002035">
    <property type="entry name" value="VWF_A"/>
</dbReference>
<feature type="disulfide bond" evidence="1">
    <location>
        <begin position="1342"/>
        <end position="1351"/>
    </location>
</feature>
<feature type="region of interest" description="Disordered" evidence="2">
    <location>
        <begin position="1978"/>
        <end position="2014"/>
    </location>
</feature>
<feature type="disulfide bond" evidence="1">
    <location>
        <begin position="1151"/>
        <end position="1160"/>
    </location>
</feature>
<evidence type="ECO:0000259" key="7">
    <source>
        <dbReference type="PROSITE" id="PS50268"/>
    </source>
</evidence>
<gene>
    <name evidence="8" type="primary">MBCDH15</name>
    <name evidence="8" type="ORF">MONBRDRAFT_38707</name>
</gene>
<dbReference type="InParanoid" id="A9V9N1"/>
<feature type="domain" description="EGF-like" evidence="5">
    <location>
        <begin position="1269"/>
        <end position="1304"/>
    </location>
</feature>
<feature type="domain" description="EGF-like" evidence="5">
    <location>
        <begin position="1123"/>
        <end position="1161"/>
    </location>
</feature>
<feature type="disulfide bond" evidence="1">
    <location>
        <begin position="1273"/>
        <end position="1283"/>
    </location>
</feature>
<feature type="disulfide bond" evidence="1">
    <location>
        <begin position="1462"/>
        <end position="1471"/>
    </location>
</feature>
<feature type="chain" id="PRO_5002745438" evidence="4">
    <location>
        <begin position="21"/>
        <end position="2014"/>
    </location>
</feature>
<feature type="disulfide bond" evidence="1">
    <location>
        <begin position="1246"/>
        <end position="1255"/>
    </location>
</feature>
<feature type="transmembrane region" description="Helical" evidence="3">
    <location>
        <begin position="1535"/>
        <end position="1558"/>
    </location>
</feature>
<dbReference type="InterPro" id="IPR015919">
    <property type="entry name" value="Cadherin-like_sf"/>
</dbReference>
<dbReference type="InterPro" id="IPR002126">
    <property type="entry name" value="Cadherin-like_dom"/>
</dbReference>
<dbReference type="SMART" id="SM00327">
    <property type="entry name" value="VWA"/>
    <property type="match status" value="1"/>
</dbReference>
<feature type="region of interest" description="Disordered" evidence="2">
    <location>
        <begin position="1650"/>
        <end position="1672"/>
    </location>
</feature>
<keyword evidence="3" id="KW-1133">Transmembrane helix</keyword>
<feature type="domain" description="EGF-like" evidence="5">
    <location>
        <begin position="1213"/>
        <end position="1256"/>
    </location>
</feature>
<dbReference type="PROSITE" id="PS50026">
    <property type="entry name" value="EGF_3"/>
    <property type="match status" value="5"/>
</dbReference>
<dbReference type="SUPFAM" id="SSF55166">
    <property type="entry name" value="Hedgehog/DD-peptidase"/>
    <property type="match status" value="1"/>
</dbReference>
<feature type="signal peptide" evidence="4">
    <location>
        <begin position="1"/>
        <end position="20"/>
    </location>
</feature>
<dbReference type="Gene3D" id="2.60.40.60">
    <property type="entry name" value="Cadherins"/>
    <property type="match status" value="2"/>
</dbReference>
<dbReference type="InterPro" id="IPR000742">
    <property type="entry name" value="EGF"/>
</dbReference>
<feature type="disulfide bond" evidence="1">
    <location>
        <begin position="1132"/>
        <end position="1149"/>
    </location>
</feature>
<dbReference type="KEGG" id="mbr:MONBRDRAFT_38707"/>
<evidence type="ECO:0000313" key="9">
    <source>
        <dbReference type="Proteomes" id="UP000001357"/>
    </source>
</evidence>
<feature type="compositionally biased region" description="Acidic residues" evidence="2">
    <location>
        <begin position="51"/>
        <end position="65"/>
    </location>
</feature>
<dbReference type="GO" id="GO:0007156">
    <property type="term" value="P:homophilic cell adhesion via plasma membrane adhesion molecules"/>
    <property type="evidence" value="ECO:0007669"/>
    <property type="project" value="InterPro"/>
</dbReference>
<feature type="domain" description="Cadherin" evidence="7">
    <location>
        <begin position="645"/>
        <end position="752"/>
    </location>
</feature>
<proteinExistence type="predicted"/>
<dbReference type="GeneID" id="5894726"/>
<keyword evidence="3" id="KW-0812">Transmembrane</keyword>
<dbReference type="EMBL" id="CH991571">
    <property type="protein sequence ID" value="EDQ85698.1"/>
    <property type="molecule type" value="Genomic_DNA"/>
</dbReference>
<dbReference type="PROSITE" id="PS50234">
    <property type="entry name" value="VWFA"/>
    <property type="match status" value="1"/>
</dbReference>
<evidence type="ECO:0000256" key="2">
    <source>
        <dbReference type="SAM" id="MobiDB-lite"/>
    </source>
</evidence>
<feature type="region of interest" description="Disordered" evidence="2">
    <location>
        <begin position="51"/>
        <end position="79"/>
    </location>
</feature>
<dbReference type="STRING" id="81824.A9V9N1"/>
<dbReference type="InterPro" id="IPR036465">
    <property type="entry name" value="vWFA_dom_sf"/>
</dbReference>
<dbReference type="Pfam" id="PF00008">
    <property type="entry name" value="EGF"/>
    <property type="match status" value="2"/>
</dbReference>
<dbReference type="PROSITE" id="PS50268">
    <property type="entry name" value="CADHERIN_2"/>
    <property type="match status" value="2"/>
</dbReference>
<reference evidence="8 9" key="1">
    <citation type="journal article" date="2008" name="Nature">
        <title>The genome of the choanoflagellate Monosiga brevicollis and the origin of metazoans.</title>
        <authorList>
            <consortium name="JGI Sequencing"/>
            <person name="King N."/>
            <person name="Westbrook M.J."/>
            <person name="Young S.L."/>
            <person name="Kuo A."/>
            <person name="Abedin M."/>
            <person name="Chapman J."/>
            <person name="Fairclough S."/>
            <person name="Hellsten U."/>
            <person name="Isogai Y."/>
            <person name="Letunic I."/>
            <person name="Marr M."/>
            <person name="Pincus D."/>
            <person name="Putnam N."/>
            <person name="Rokas A."/>
            <person name="Wright K.J."/>
            <person name="Zuzow R."/>
            <person name="Dirks W."/>
            <person name="Good M."/>
            <person name="Goodstein D."/>
            <person name="Lemons D."/>
            <person name="Li W."/>
            <person name="Lyons J.B."/>
            <person name="Morris A."/>
            <person name="Nichols S."/>
            <person name="Richter D.J."/>
            <person name="Salamov A."/>
            <person name="Bork P."/>
            <person name="Lim W.A."/>
            <person name="Manning G."/>
            <person name="Miller W.T."/>
            <person name="McGinnis W."/>
            <person name="Shapiro H."/>
            <person name="Tjian R."/>
            <person name="Grigoriev I.V."/>
            <person name="Rokhsar D."/>
        </authorList>
    </citation>
    <scope>NUCLEOTIDE SEQUENCE [LARGE SCALE GENOMIC DNA]</scope>
    <source>
        <strain evidence="9">MX1 / ATCC 50154</strain>
    </source>
</reference>
<sequence>MARLGLLLAATLLVVAGTNAEVLNSVQEMIEPPFNPPARRSEISLVVDPDDFIPDDQWPETDGLDESSHRQRRDTYGLGDTIPANTTAVDVVGGLRDFFRPGSNEFDALLVDAEAGQSTIHFADENVAQGSYPHLMSANLKAVLDRMAAHEAYQTLLDAGIKFHVSKAYEAPPLDAPTNSENLHYEGRTLDLKFWRNNQVGMYPSLIDTVMQLAWISGADFVRNGDARIELAVVPNSCGAVLDVVFALDGSASLDGSYQQSGGHVDLWDKQIQFVKDVTSYFSVSSEETRVGVMSFHGPLLSHYSYVEGIPDCPQRSIWTFEGSHCVCYPDIGCTGPDSTCLEVDFAITPNGCENRSAGDYQQGKCEIRHAFPINCDSCECVGGPIIYPNASWTLYQDLIETTDQYALNDLLDNVEFPAGATHLSWGLDFIDREMFRLAAGMRSSNNSIPRVLIVLTDGRSNPGFEPDEYSTALKDKGIEIYAIGVGDYYSIEVQEMASEPKDRHAFELSNQDDLARLVDRLSYQTCSIPALLEVAERRTVYLDANDYIYYRGQCSVGSQYIANNVIVELQGKGGRTDAFVDSSTPQPGQFRHALAIDAGLNEFDYGLHSRIVDNAVAPVYIALRGSSSAPSSVADVRFYNLLFSAFEVNATLLEGASAGTEVLAAPSMVAIAGSIPTYSFQLDSTINGDGKFSIDSAGRIFVQQGGSALDRETKSTYKIKLWAYHSDNRCLVSYQLITIHLTDVDDTAPVFEPSTYTLDLQETTVNHRSRRSVNEVVLRLSATDADGSSVLTYSFTDSASQSQTILGLNSSSGELTQLVELDYESVDLTSFTLKVTATDSAGQESDPPATINVNIIDGDDSPFFDGLVEGWVTPTLPIYVSSSFGSFHSVPVIDDEKVEFQQDFGCRIQSYTGPASVTSANFGIRTESASCAVDVAETIPAAALGSNIRLTIELYDRQNTGVVFDSAILNMTVLRANIYGPQFDQETYTRRISVVEPVGSLVLDPLVTDADSESFTCHIASIPNTWRSSVAFGSDCKLYVTGLIPLPTSPTSTASILMYASDGAHNSTFATLVLIPYMGCYFAADDTCDDTIYACAGNVVNASTCSCATAEAVPGTNCDGDGIDYCEAADCQYDTNCEEMIGYGGATCDCPVGFSGPRCEVPPTDPCADKNCVNGECVPKRTGDFSLDIDNDADCACEDGWMGELCNETDTSPDPCLNNECQNGATCIREAPTAGEAKTEYSCQCVEGTSGDYCELNRGECDPAGQCTTGDCATSFCRGGTCVADAFNGTCSCPDGTKGEICDEEDESEDLCDPNPCLNGGTCVRVSSDRFGGLDSFVCECVAGRTGLLCEMTEGECARCPTDQGAICVPAVGDAPVCSCPSDLTSRLCDTDYEKCGTDFCPEGSFCMPSDNGGYCACPGNFSLSGQDDSRCSSNDDCQTEGFCPDGVVCLPSPAGGQCNCPEGYSGRQCQLSTLNCSSCPGNQQCEASASGGVCACPVVNGLCAYDDDCIQRVNCSDASTSSASKSAMADGTLVGIIIAALFAVILLIVLIWYLCCRPGGLCAAAKTQPEQPTYEAVEEQQHFSNPTFASPGAVNHMGVDAVDNPFYGVSAMADTYGSNNTYDGSATLRSNSNLQMEAGRLRLASVSRHNPLSGEESSTDPTMDAASNPMYGLSQDAMAQGSTYGATSRMSSNPGYLEQGANYDSASGPSARYAPNPGYNDVGGDTYDVATPGGGQAAYDSASGTPMTYGSTGAAVAGQAVAMPSSSSKSPYDSASNHANAGGYDRASQNKAGYDSAARQSAGAYDSAAPGGAATMGSAGSVNRGAFASSSQQSSAAYDSARGGAQGNPYDSAASGAGAYDRAATSGGYDSAAPGSGAYDTAAGSQAAFGFSSAQAGAASSGQVAGAQQLSPYDMAGSSNSHGYDTAAAQNSNYDTAAPQISRSGKPAYDTAAAARGMPTASAYDSAAAYDRAAGSNGYDVAAPSDPAYDRGTAPASSGYDTAVRDTTYDRA</sequence>
<feature type="compositionally biased region" description="Basic and acidic residues" evidence="2">
    <location>
        <begin position="66"/>
        <end position="75"/>
    </location>
</feature>
<dbReference type="SUPFAM" id="SSF53300">
    <property type="entry name" value="vWA-like"/>
    <property type="match status" value="1"/>
</dbReference>
<evidence type="ECO:0000256" key="1">
    <source>
        <dbReference type="PROSITE-ProRule" id="PRU00076"/>
    </source>
</evidence>
<organism evidence="8 9">
    <name type="scientific">Monosiga brevicollis</name>
    <name type="common">Choanoflagellate</name>
    <dbReference type="NCBI Taxonomy" id="81824"/>
    <lineage>
        <taxon>Eukaryota</taxon>
        <taxon>Choanoflagellata</taxon>
        <taxon>Craspedida</taxon>
        <taxon>Salpingoecidae</taxon>
        <taxon>Monosiga</taxon>
    </lineage>
</organism>
<evidence type="ECO:0000256" key="4">
    <source>
        <dbReference type="SAM" id="SignalP"/>
    </source>
</evidence>
<dbReference type="Gene3D" id="3.40.50.410">
    <property type="entry name" value="von Willebrand factor, type A domain"/>
    <property type="match status" value="2"/>
</dbReference>
<dbReference type="Gene3D" id="2.10.25.10">
    <property type="entry name" value="Laminin"/>
    <property type="match status" value="4"/>
</dbReference>
<dbReference type="eggNOG" id="KOG3594">
    <property type="taxonomic scope" value="Eukaryota"/>
</dbReference>
<evidence type="ECO:0000313" key="8">
    <source>
        <dbReference type="EMBL" id="EDQ85698.1"/>
    </source>
</evidence>
<dbReference type="PROSITE" id="PS01186">
    <property type="entry name" value="EGF_2"/>
    <property type="match status" value="3"/>
</dbReference>
<feature type="region of interest" description="Disordered" evidence="2">
    <location>
        <begin position="1840"/>
        <end position="1859"/>
    </location>
</feature>
<dbReference type="eggNOG" id="KOG1217">
    <property type="taxonomic scope" value="Eukaryota"/>
</dbReference>
<dbReference type="GO" id="GO:0016020">
    <property type="term" value="C:membrane"/>
    <property type="evidence" value="ECO:0007669"/>
    <property type="project" value="InterPro"/>
</dbReference>
<protein>
    <submittedName>
        <fullName evidence="8">Uncharacterized protein</fullName>
    </submittedName>
</protein>
<feature type="region of interest" description="Disordered" evidence="2">
    <location>
        <begin position="1684"/>
        <end position="1729"/>
    </location>
</feature>
<dbReference type="PANTHER" id="PTHR24033">
    <property type="entry name" value="EGF-LIKE DOMAIN-CONTAINING PROTEIN"/>
    <property type="match status" value="1"/>
</dbReference>
<evidence type="ECO:0000259" key="5">
    <source>
        <dbReference type="PROSITE" id="PS50026"/>
    </source>
</evidence>
<feature type="region of interest" description="Disordered" evidence="2">
    <location>
        <begin position="1766"/>
        <end position="1797"/>
    </location>
</feature>
<dbReference type="PROSITE" id="PS00022">
    <property type="entry name" value="EGF_1"/>
    <property type="match status" value="6"/>
</dbReference>
<keyword evidence="1" id="KW-1015">Disulfide bond</keyword>
<evidence type="ECO:0000259" key="6">
    <source>
        <dbReference type="PROSITE" id="PS50234"/>
    </source>
</evidence>
<feature type="domain" description="EGF-like" evidence="5">
    <location>
        <begin position="1309"/>
        <end position="1352"/>
    </location>
</feature>
<keyword evidence="4" id="KW-0732">Signal</keyword>
<dbReference type="InterPro" id="IPR051830">
    <property type="entry name" value="NOTCH_homolog"/>
</dbReference>